<evidence type="ECO:0000256" key="3">
    <source>
        <dbReference type="ARBA" id="ARBA00022475"/>
    </source>
</evidence>
<comment type="similarity">
    <text evidence="2 7">Belongs to the membrane-bound acyltransferase family.</text>
</comment>
<protein>
    <submittedName>
        <fullName evidence="9">MBOAT family protein</fullName>
    </submittedName>
</protein>
<dbReference type="PIRSF" id="PIRSF500217">
    <property type="entry name" value="AlgI"/>
    <property type="match status" value="1"/>
</dbReference>
<feature type="transmembrane region" description="Helical" evidence="8">
    <location>
        <begin position="233"/>
        <end position="252"/>
    </location>
</feature>
<dbReference type="PANTHER" id="PTHR13285">
    <property type="entry name" value="ACYLTRANSFERASE"/>
    <property type="match status" value="1"/>
</dbReference>
<evidence type="ECO:0000256" key="7">
    <source>
        <dbReference type="PIRNR" id="PIRNR016636"/>
    </source>
</evidence>
<feature type="transmembrane region" description="Helical" evidence="8">
    <location>
        <begin position="80"/>
        <end position="99"/>
    </location>
</feature>
<keyword evidence="3 7" id="KW-1003">Cell membrane</keyword>
<dbReference type="Proteomes" id="UP001154420">
    <property type="component" value="Unassembled WGS sequence"/>
</dbReference>
<feature type="transmembrane region" description="Helical" evidence="8">
    <location>
        <begin position="202"/>
        <end position="221"/>
    </location>
</feature>
<name>A0A9X5BGB3_9FIRM</name>
<dbReference type="GO" id="GO:0005886">
    <property type="term" value="C:plasma membrane"/>
    <property type="evidence" value="ECO:0007669"/>
    <property type="project" value="UniProtKB-SubCell"/>
</dbReference>
<keyword evidence="10" id="KW-1185">Reference proteome</keyword>
<gene>
    <name evidence="9" type="ORF">D5281_10975</name>
</gene>
<dbReference type="OrthoDB" id="9805788at2"/>
<feature type="transmembrane region" description="Helical" evidence="8">
    <location>
        <begin position="34"/>
        <end position="60"/>
    </location>
</feature>
<feature type="transmembrane region" description="Helical" evidence="8">
    <location>
        <begin position="323"/>
        <end position="345"/>
    </location>
</feature>
<evidence type="ECO:0000256" key="8">
    <source>
        <dbReference type="SAM" id="Phobius"/>
    </source>
</evidence>
<keyword evidence="7" id="KW-0808">Transferase</keyword>
<comment type="caution">
    <text evidence="9">The sequence shown here is derived from an EMBL/GenBank/DDBJ whole genome shotgun (WGS) entry which is preliminary data.</text>
</comment>
<reference evidence="9" key="1">
    <citation type="submission" date="2018-09" db="EMBL/GenBank/DDBJ databases">
        <title>Murine metabolic-syndrome-specific gut microbial biobank.</title>
        <authorList>
            <person name="Liu C."/>
        </authorList>
    </citation>
    <scope>NUCLEOTIDE SEQUENCE</scope>
    <source>
        <strain evidence="9">D42-62</strain>
    </source>
</reference>
<dbReference type="InterPro" id="IPR024194">
    <property type="entry name" value="Ac/AlaTfrase_AlgI/DltB"/>
</dbReference>
<feature type="transmembrane region" description="Helical" evidence="8">
    <location>
        <begin position="471"/>
        <end position="490"/>
    </location>
</feature>
<keyword evidence="5 8" id="KW-1133">Transmembrane helix</keyword>
<keyword evidence="6 7" id="KW-0472">Membrane</keyword>
<comment type="subcellular location">
    <subcellularLocation>
        <location evidence="1">Cell membrane</location>
        <topology evidence="1">Multi-pass membrane protein</topology>
    </subcellularLocation>
</comment>
<dbReference type="GO" id="GO:0042121">
    <property type="term" value="P:alginic acid biosynthetic process"/>
    <property type="evidence" value="ECO:0007669"/>
    <property type="project" value="InterPro"/>
</dbReference>
<evidence type="ECO:0000256" key="2">
    <source>
        <dbReference type="ARBA" id="ARBA00010323"/>
    </source>
</evidence>
<dbReference type="EMBL" id="QZDT01000015">
    <property type="protein sequence ID" value="NBJ93107.1"/>
    <property type="molecule type" value="Genomic_DNA"/>
</dbReference>
<dbReference type="GO" id="GO:0016746">
    <property type="term" value="F:acyltransferase activity"/>
    <property type="evidence" value="ECO:0007669"/>
    <property type="project" value="UniProtKB-KW"/>
</dbReference>
<evidence type="ECO:0000256" key="6">
    <source>
        <dbReference type="ARBA" id="ARBA00023136"/>
    </source>
</evidence>
<evidence type="ECO:0000256" key="4">
    <source>
        <dbReference type="ARBA" id="ARBA00022692"/>
    </source>
</evidence>
<dbReference type="RefSeq" id="WP_160560182.1">
    <property type="nucleotide sequence ID" value="NZ_QZDT01000015.1"/>
</dbReference>
<dbReference type="InterPro" id="IPR051085">
    <property type="entry name" value="MB_O-acyltransferase"/>
</dbReference>
<dbReference type="PANTHER" id="PTHR13285:SF18">
    <property type="entry name" value="PROTEIN-CYSTEINE N-PALMITOYLTRANSFERASE RASP"/>
    <property type="match status" value="1"/>
</dbReference>
<feature type="transmembrane region" description="Helical" evidence="8">
    <location>
        <begin position="432"/>
        <end position="450"/>
    </location>
</feature>
<feature type="transmembrane region" description="Helical" evidence="8">
    <location>
        <begin position="378"/>
        <end position="395"/>
    </location>
</feature>
<dbReference type="AlphaFoldDB" id="A0A9X5BGB3"/>
<keyword evidence="4 8" id="KW-0812">Transmembrane</keyword>
<evidence type="ECO:0000256" key="1">
    <source>
        <dbReference type="ARBA" id="ARBA00004651"/>
    </source>
</evidence>
<evidence type="ECO:0000256" key="5">
    <source>
        <dbReference type="ARBA" id="ARBA00022989"/>
    </source>
</evidence>
<accession>A0A9X5BGB3</accession>
<dbReference type="InterPro" id="IPR004299">
    <property type="entry name" value="MBOAT_fam"/>
</dbReference>
<feature type="transmembrane region" description="Helical" evidence="8">
    <location>
        <begin position="120"/>
        <end position="140"/>
    </location>
</feature>
<evidence type="ECO:0000313" key="9">
    <source>
        <dbReference type="EMBL" id="NBJ93107.1"/>
    </source>
</evidence>
<dbReference type="Pfam" id="PF03062">
    <property type="entry name" value="MBOAT"/>
    <property type="match status" value="1"/>
</dbReference>
<keyword evidence="7" id="KW-0012">Acyltransferase</keyword>
<sequence length="500" mass="57854">MLFNSAEFLIFFPIVTLVYFIMPRKIKPYWLLAASYYFYMCWNAEYIFLILYATIVTYVSGLLIEKVKSGGYQKNKEKNLKNIIVAGGFALNLIVLFYFKYFNFGLAILTKLFSLIKLDLYLYVSPIDVVLPVGISFFTFQALSYIMDVYRDEICAEKNFFQYALFVSFFPQLVAGPIERSKNLLKQISTPRPFEFERARDGLLLMLWGYFLKVVLADRIAIFVDSVYGDLTTFAGCYIVVATVLFAFQIYCDFAGYSVIAMGTAEILGFELMDNFESPYLAGSVSDFWRRWHISLTSWFKDYLYIPLGGSRKGKVRKYINKLIVFLVSGLWHGASMSFVVWGGLNGLYQIIGEILQPVRYKAGTLLKLDKESLGHKLIRILTTFILVDFSWIFFRAESMADAVKVIKAMFTTKNAWILFEGSIYYCGLDQKNFWLMIYGIILLMIVDFCKSKHIAIREVIAKQYVWIRWLIIDAAIIALFVFGIWGSTYDAANFIYFQF</sequence>
<evidence type="ECO:0000313" key="10">
    <source>
        <dbReference type="Proteomes" id="UP001154420"/>
    </source>
</evidence>
<proteinExistence type="inferred from homology"/>
<organism evidence="9 10">
    <name type="scientific">Parablautia muri</name>
    <dbReference type="NCBI Taxonomy" id="2320879"/>
    <lineage>
        <taxon>Bacteria</taxon>
        <taxon>Bacillati</taxon>
        <taxon>Bacillota</taxon>
        <taxon>Clostridia</taxon>
        <taxon>Lachnospirales</taxon>
        <taxon>Lachnospiraceae</taxon>
        <taxon>Parablautia</taxon>
    </lineage>
</organism>
<dbReference type="PIRSF" id="PIRSF016636">
    <property type="entry name" value="AlgI_DltB"/>
    <property type="match status" value="1"/>
</dbReference>
<feature type="transmembrane region" description="Helical" evidence="8">
    <location>
        <begin position="6"/>
        <end position="22"/>
    </location>
</feature>
<dbReference type="InterPro" id="IPR028362">
    <property type="entry name" value="AlgI"/>
</dbReference>